<dbReference type="InterPro" id="IPR016195">
    <property type="entry name" value="Pol/histidinol_Pase-like"/>
</dbReference>
<dbReference type="CDD" id="cd07438">
    <property type="entry name" value="PHP_HisPPase_AMP"/>
    <property type="match status" value="1"/>
</dbReference>
<dbReference type="InterPro" id="IPR052018">
    <property type="entry name" value="PHP_domain"/>
</dbReference>
<dbReference type="Proteomes" id="UP000433788">
    <property type="component" value="Unassembled WGS sequence"/>
</dbReference>
<dbReference type="Gene3D" id="3.20.20.140">
    <property type="entry name" value="Metal-dependent hydrolases"/>
    <property type="match status" value="1"/>
</dbReference>
<evidence type="ECO:0000313" key="2">
    <source>
        <dbReference type="EMBL" id="MRH78727.1"/>
    </source>
</evidence>
<evidence type="ECO:0000259" key="1">
    <source>
        <dbReference type="SMART" id="SM00481"/>
    </source>
</evidence>
<proteinExistence type="predicted"/>
<reference evidence="2 3" key="1">
    <citation type="submission" date="2019-11" db="EMBL/GenBank/DDBJ databases">
        <authorList>
            <person name="Zhang X.Y."/>
        </authorList>
    </citation>
    <scope>NUCLEOTIDE SEQUENCE [LARGE SCALE GENOMIC DNA]</scope>
    <source>
        <strain evidence="2 3">C176</strain>
    </source>
</reference>
<dbReference type="GO" id="GO:0035312">
    <property type="term" value="F:5'-3' DNA exonuclease activity"/>
    <property type="evidence" value="ECO:0007669"/>
    <property type="project" value="TreeGrafter"/>
</dbReference>
<dbReference type="PANTHER" id="PTHR42924">
    <property type="entry name" value="EXONUCLEASE"/>
    <property type="match status" value="1"/>
</dbReference>
<feature type="domain" description="Polymerase/histidinol phosphatase N-terminal" evidence="1">
    <location>
        <begin position="7"/>
        <end position="72"/>
    </location>
</feature>
<dbReference type="SUPFAM" id="SSF89550">
    <property type="entry name" value="PHP domain-like"/>
    <property type="match status" value="1"/>
</dbReference>
<dbReference type="AlphaFoldDB" id="A0A6N7QWM4"/>
<dbReference type="InterPro" id="IPR003141">
    <property type="entry name" value="Pol/His_phosphatase_N"/>
</dbReference>
<dbReference type="Pfam" id="PF02811">
    <property type="entry name" value="PHP"/>
    <property type="match status" value="1"/>
</dbReference>
<sequence>MGSHKPVDLHMHSTASDGRLSPEALVDRVVSAGVELMALTDHDTLEGVSAAQTYAAAQGIRCLSGIELSARWARGVVHIVGLNFDAQQPDLLAGVAQQLAARRQRAQRIGERLERAGCKGILARVVDAAGTNGAPGRAHFARDLVAQGWVSDFQSAFTRYLKRGRPGYCAVEWATIDNVVAWIHAAGGKAVFAHPLRYGLSGGALRAVIQRFVECGGDAIEVVSGGSQRNDVESAAALARRFKLAASVGSDFHDPAFRWSDVGRLAALPKDLDPVWLSL</sequence>
<dbReference type="InterPro" id="IPR004013">
    <property type="entry name" value="PHP_dom"/>
</dbReference>
<dbReference type="SMART" id="SM00481">
    <property type="entry name" value="POLIIIAc"/>
    <property type="match status" value="1"/>
</dbReference>
<accession>A0A6N7QWM4</accession>
<dbReference type="RefSeq" id="WP_153719760.1">
    <property type="nucleotide sequence ID" value="NZ_WJPP01000004.1"/>
</dbReference>
<comment type="caution">
    <text evidence="2">The sequence shown here is derived from an EMBL/GenBank/DDBJ whole genome shotgun (WGS) entry which is preliminary data.</text>
</comment>
<gene>
    <name evidence="2" type="ORF">GH984_08415</name>
</gene>
<keyword evidence="3" id="KW-1185">Reference proteome</keyword>
<protein>
    <submittedName>
        <fullName evidence="2">PHP domain-containing protein</fullName>
    </submittedName>
</protein>
<evidence type="ECO:0000313" key="3">
    <source>
        <dbReference type="Proteomes" id="UP000433788"/>
    </source>
</evidence>
<dbReference type="GO" id="GO:0004534">
    <property type="term" value="F:5'-3' RNA exonuclease activity"/>
    <property type="evidence" value="ECO:0007669"/>
    <property type="project" value="TreeGrafter"/>
</dbReference>
<dbReference type="PANTHER" id="PTHR42924:SF3">
    <property type="entry name" value="POLYMERASE_HISTIDINOL PHOSPHATASE N-TERMINAL DOMAIN-CONTAINING PROTEIN"/>
    <property type="match status" value="1"/>
</dbReference>
<organism evidence="2 3">
    <name type="scientific">Spiribacter salilacus</name>
    <dbReference type="NCBI Taxonomy" id="2664894"/>
    <lineage>
        <taxon>Bacteria</taxon>
        <taxon>Pseudomonadati</taxon>
        <taxon>Pseudomonadota</taxon>
        <taxon>Gammaproteobacteria</taxon>
        <taxon>Chromatiales</taxon>
        <taxon>Ectothiorhodospiraceae</taxon>
        <taxon>Spiribacter</taxon>
    </lineage>
</organism>
<dbReference type="Gene3D" id="1.10.150.650">
    <property type="match status" value="1"/>
</dbReference>
<dbReference type="EMBL" id="WJPP01000004">
    <property type="protein sequence ID" value="MRH78727.1"/>
    <property type="molecule type" value="Genomic_DNA"/>
</dbReference>
<name>A0A6N7QWM4_9GAMM</name>